<sequence length="100" mass="10963">MGTQGLKSSIAKGQSASISLLGAMYRQFGPAIPDTPGGHLKASTRDFSIKEIRERWKTSEDSGIAWHSSNPKSAESSLMDVFGRQDIRNLIKNDLLSDLR</sequence>
<organism evidence="1">
    <name type="scientific">Albugo laibachii Nc14</name>
    <dbReference type="NCBI Taxonomy" id="890382"/>
    <lineage>
        <taxon>Eukaryota</taxon>
        <taxon>Sar</taxon>
        <taxon>Stramenopiles</taxon>
        <taxon>Oomycota</taxon>
        <taxon>Peronosporomycetes</taxon>
        <taxon>Albuginales</taxon>
        <taxon>Albuginaceae</taxon>
        <taxon>Albugo</taxon>
    </lineage>
</organism>
<name>F0WPL7_9STRA</name>
<dbReference type="EMBL" id="FR824232">
    <property type="protein sequence ID" value="CCA23267.1"/>
    <property type="molecule type" value="Genomic_DNA"/>
</dbReference>
<reference evidence="1" key="2">
    <citation type="submission" date="2011-02" db="EMBL/GenBank/DDBJ databases">
        <authorList>
            <person name="MacLean D."/>
        </authorList>
    </citation>
    <scope>NUCLEOTIDE SEQUENCE</scope>
</reference>
<protein>
    <submittedName>
        <fullName evidence="1">AlNc14C187G8362 protein</fullName>
    </submittedName>
</protein>
<gene>
    <name evidence="1" type="primary">AlNc14C187G8362</name>
    <name evidence="1" type="ORF">ALNC14_094100</name>
</gene>
<accession>F0WPL7</accession>
<reference evidence="1" key="1">
    <citation type="journal article" date="2011" name="PLoS Biol.">
        <title>Gene gain and loss during evolution of obligate parasitism in the white rust pathogen of Arabidopsis thaliana.</title>
        <authorList>
            <person name="Kemen E."/>
            <person name="Gardiner A."/>
            <person name="Schultz-Larsen T."/>
            <person name="Kemen A.C."/>
            <person name="Balmuth A.L."/>
            <person name="Robert-Seilaniantz A."/>
            <person name="Bailey K."/>
            <person name="Holub E."/>
            <person name="Studholme D.J."/>
            <person name="Maclean D."/>
            <person name="Jones J.D."/>
        </authorList>
    </citation>
    <scope>NUCLEOTIDE SEQUENCE</scope>
</reference>
<dbReference type="AlphaFoldDB" id="F0WPL7"/>
<proteinExistence type="predicted"/>
<dbReference type="HOGENOM" id="CLU_2311406_0_0_1"/>
<evidence type="ECO:0000313" key="1">
    <source>
        <dbReference type="EMBL" id="CCA23267.1"/>
    </source>
</evidence>